<organism evidence="2 3">
    <name type="scientific">Vibrio thalassae</name>
    <dbReference type="NCBI Taxonomy" id="1243014"/>
    <lineage>
        <taxon>Bacteria</taxon>
        <taxon>Pseudomonadati</taxon>
        <taxon>Pseudomonadota</taxon>
        <taxon>Gammaproteobacteria</taxon>
        <taxon>Vibrionales</taxon>
        <taxon>Vibrionaceae</taxon>
        <taxon>Vibrio</taxon>
    </lineage>
</organism>
<dbReference type="OrthoDB" id="5293337at2"/>
<reference evidence="3" key="1">
    <citation type="submission" date="2016-06" db="EMBL/GenBank/DDBJ databases">
        <authorList>
            <person name="Rodrigo-Torres L."/>
            <person name="Arahal R.D."/>
            <person name="Lucena T."/>
        </authorList>
    </citation>
    <scope>NUCLEOTIDE SEQUENCE [LARGE SCALE GENOMIC DNA]</scope>
    <source>
        <strain evidence="3">CECT8203</strain>
    </source>
</reference>
<dbReference type="GO" id="GO:0003746">
    <property type="term" value="F:translation elongation factor activity"/>
    <property type="evidence" value="ECO:0007669"/>
    <property type="project" value="UniProtKB-KW"/>
</dbReference>
<dbReference type="RefSeq" id="WP_096995420.1">
    <property type="nucleotide sequence ID" value="NZ_JBHSII010000001.1"/>
</dbReference>
<dbReference type="Gene3D" id="3.10.50.30">
    <property type="entry name" value="Transcription elongation factor, GreA/GreB, C-terminal domain"/>
    <property type="match status" value="1"/>
</dbReference>
<accession>A0A240EQD7</accession>
<dbReference type="GO" id="GO:0003677">
    <property type="term" value="F:DNA binding"/>
    <property type="evidence" value="ECO:0007669"/>
    <property type="project" value="InterPro"/>
</dbReference>
<proteinExistence type="predicted"/>
<sequence>MDKQALLEDVITQLEQNVAALMSAMEKTVDAATNEETVPEHKYDTLALEASYLAHGQAVRLEQIKNDIALLRKTQVKAFSSQDRIKLTALVDLEDSDGVVNQFFVLPCAGGVSIKGMTIKVVTPQSPLGNALLGQTLDDEVTVTIGEQPMHYAIINLI</sequence>
<keyword evidence="2" id="KW-0251">Elongation factor</keyword>
<dbReference type="AlphaFoldDB" id="A0A240EQD7"/>
<feature type="domain" description="Transcription elongation factor GreA/GreB C-terminal" evidence="1">
    <location>
        <begin position="82"/>
        <end position="156"/>
    </location>
</feature>
<dbReference type="GO" id="GO:0032784">
    <property type="term" value="P:regulation of DNA-templated transcription elongation"/>
    <property type="evidence" value="ECO:0007669"/>
    <property type="project" value="InterPro"/>
</dbReference>
<keyword evidence="2" id="KW-0648">Protein biosynthesis</keyword>
<evidence type="ECO:0000259" key="1">
    <source>
        <dbReference type="Pfam" id="PF01272"/>
    </source>
</evidence>
<evidence type="ECO:0000313" key="2">
    <source>
        <dbReference type="EMBL" id="SNX50493.1"/>
    </source>
</evidence>
<dbReference type="InterPro" id="IPR036953">
    <property type="entry name" value="GreA/GreB_C_sf"/>
</dbReference>
<gene>
    <name evidence="2" type="primary">greA_2</name>
    <name evidence="2" type="ORF">VTH8203_04153</name>
</gene>
<dbReference type="InterPro" id="IPR001437">
    <property type="entry name" value="Tscrpt_elong_fac_GreA/B_C"/>
</dbReference>
<dbReference type="Proteomes" id="UP000219336">
    <property type="component" value="Unassembled WGS sequence"/>
</dbReference>
<dbReference type="SUPFAM" id="SSF54534">
    <property type="entry name" value="FKBP-like"/>
    <property type="match status" value="1"/>
</dbReference>
<dbReference type="EMBL" id="OANU01000123">
    <property type="protein sequence ID" value="SNX50493.1"/>
    <property type="molecule type" value="Genomic_DNA"/>
</dbReference>
<dbReference type="Pfam" id="PF01272">
    <property type="entry name" value="GreA_GreB"/>
    <property type="match status" value="1"/>
</dbReference>
<keyword evidence="3" id="KW-1185">Reference proteome</keyword>
<evidence type="ECO:0000313" key="3">
    <source>
        <dbReference type="Proteomes" id="UP000219336"/>
    </source>
</evidence>
<protein>
    <submittedName>
        <fullName evidence="2">Transcription elongation factor GreA</fullName>
    </submittedName>
</protein>
<name>A0A240EQD7_9VIBR</name>